<dbReference type="InterPro" id="IPR054299">
    <property type="entry name" value="GumK_N"/>
</dbReference>
<sequence length="383" mass="42534">MIHDTVGRVRKKQRVVLISGYHDYRTPKRASIHQIADGLVRCGYEVAFISTRFSNLSRTKGDSRLFLWDKANEVVTVNDVQCLLWRTTLHPFRSSVGPLDTLMGRLFPAYSNLPSSEFDQLVSYADYIVFEAGVPGIYLRRLRRLNPAAKIICYCTDRPDTVGSHPFVGRRLMEDQQLVDHFILRSSMMADYFGFARGRLYRTGFGIHEPEFENIGPSPYAVGSQAAVSVGSMLFDETFFDVAAPAFPDLQVHVIGSGADLQPAPNLRVHPEMPFADTLPFVKHASIGIAPYRPAPAANYLADTSLKLAQFEYFGIPAVCPHFAVGTSSSRIGYEPGNEQSIRDAVKAALALTGKTESRSFPDWSEVAMRVLEPQAYADASLT</sequence>
<dbReference type="Pfam" id="PF22059">
    <property type="entry name" value="GumK_N"/>
    <property type="match status" value="1"/>
</dbReference>
<gene>
    <name evidence="2" type="ORF">AVDCRST_MAG31-1999</name>
</gene>
<dbReference type="Gene3D" id="3.40.50.11010">
    <property type="match status" value="1"/>
</dbReference>
<protein>
    <submittedName>
        <fullName evidence="2">Xanthan biosynthesis glucuronosyltransferase GumK</fullName>
    </submittedName>
</protein>
<dbReference type="Gene3D" id="3.40.50.2000">
    <property type="entry name" value="Glycogen Phosphorylase B"/>
    <property type="match status" value="1"/>
</dbReference>
<keyword evidence="2" id="KW-0808">Transferase</keyword>
<dbReference type="AlphaFoldDB" id="A0A6J4TNE2"/>
<dbReference type="SUPFAM" id="SSF53756">
    <property type="entry name" value="UDP-Glycosyltransferase/glycogen phosphorylase"/>
    <property type="match status" value="1"/>
</dbReference>
<organism evidence="2">
    <name type="scientific">uncultured Sphingomonas sp</name>
    <dbReference type="NCBI Taxonomy" id="158754"/>
    <lineage>
        <taxon>Bacteria</taxon>
        <taxon>Pseudomonadati</taxon>
        <taxon>Pseudomonadota</taxon>
        <taxon>Alphaproteobacteria</taxon>
        <taxon>Sphingomonadales</taxon>
        <taxon>Sphingomonadaceae</taxon>
        <taxon>Sphingomonas</taxon>
        <taxon>environmental samples</taxon>
    </lineage>
</organism>
<evidence type="ECO:0000259" key="1">
    <source>
        <dbReference type="Pfam" id="PF22059"/>
    </source>
</evidence>
<name>A0A6J4TNE2_9SPHN</name>
<reference evidence="2" key="1">
    <citation type="submission" date="2020-02" db="EMBL/GenBank/DDBJ databases">
        <authorList>
            <person name="Meier V. D."/>
        </authorList>
    </citation>
    <scope>NUCLEOTIDE SEQUENCE</scope>
    <source>
        <strain evidence="2">AVDCRST_MAG31</strain>
    </source>
</reference>
<proteinExistence type="predicted"/>
<evidence type="ECO:0000313" key="2">
    <source>
        <dbReference type="EMBL" id="CAA9526788.1"/>
    </source>
</evidence>
<dbReference type="RefSeq" id="WP_294170308.1">
    <property type="nucleotide sequence ID" value="NZ_CADCWA010000160.1"/>
</dbReference>
<dbReference type="EMBL" id="CADCWA010000160">
    <property type="protein sequence ID" value="CAA9526788.1"/>
    <property type="molecule type" value="Genomic_DNA"/>
</dbReference>
<accession>A0A6J4TNE2</accession>
<dbReference type="GO" id="GO:0016740">
    <property type="term" value="F:transferase activity"/>
    <property type="evidence" value="ECO:0007669"/>
    <property type="project" value="UniProtKB-KW"/>
</dbReference>
<feature type="domain" description="Glucuronosyltransferase GumK N-terminal" evidence="1">
    <location>
        <begin position="18"/>
        <end position="183"/>
    </location>
</feature>